<dbReference type="HAMAP" id="MF_00909">
    <property type="entry name" value="FtsZ"/>
    <property type="match status" value="1"/>
</dbReference>
<dbReference type="PROSITE" id="PS01135">
    <property type="entry name" value="FTSZ_2"/>
    <property type="match status" value="1"/>
</dbReference>
<dbReference type="EnsemblBacteria" id="ACI21193">
    <property type="protein sequence ID" value="ACI21193"/>
    <property type="gene ID" value="THEYE_A1316"/>
</dbReference>
<dbReference type="Pfam" id="PF12327">
    <property type="entry name" value="FtsZ_C"/>
    <property type="match status" value="1"/>
</dbReference>
<reference evidence="11" key="1">
    <citation type="submission" date="2008-08" db="EMBL/GenBank/DDBJ databases">
        <title>The complete genome sequence of Thermodesulfovibrio yellowstonii strain ATCC 51303 / DSM 11347 / YP87.</title>
        <authorList>
            <person name="Dodson R.J."/>
            <person name="Durkin A.S."/>
            <person name="Wu M."/>
            <person name="Eisen J."/>
            <person name="Sutton G."/>
        </authorList>
    </citation>
    <scope>NUCLEOTIDE SEQUENCE [LARGE SCALE GENOMIC DNA]</scope>
    <source>
        <strain evidence="11">ATCC 51303 / DSM 11347 / YP87</strain>
    </source>
</reference>
<evidence type="ECO:0000259" key="8">
    <source>
        <dbReference type="SMART" id="SM00864"/>
    </source>
</evidence>
<dbReference type="InParanoid" id="B5YFS8"/>
<evidence type="ECO:0000256" key="7">
    <source>
        <dbReference type="SAM" id="MobiDB-lite"/>
    </source>
</evidence>
<gene>
    <name evidence="4 10" type="primary">ftsZ</name>
    <name evidence="10" type="ordered locus">THEYE_A1316</name>
</gene>
<feature type="compositionally biased region" description="Basic and acidic residues" evidence="7">
    <location>
        <begin position="380"/>
        <end position="389"/>
    </location>
</feature>
<dbReference type="InterPro" id="IPR003008">
    <property type="entry name" value="Tubulin_FtsZ_GTPase"/>
</dbReference>
<dbReference type="PATRIC" id="fig|289376.4.peg.1283"/>
<dbReference type="KEGG" id="tye:THEYE_A1316"/>
<keyword evidence="4 6" id="KW-0131">Cell cycle</keyword>
<dbReference type="OrthoDB" id="9813375at2"/>
<dbReference type="InterPro" id="IPR000158">
    <property type="entry name" value="Cell_div_FtsZ"/>
</dbReference>
<dbReference type="HOGENOM" id="CLU_024865_0_1_0"/>
<keyword evidence="4 6" id="KW-0717">Septation</keyword>
<dbReference type="InterPro" id="IPR018316">
    <property type="entry name" value="Tubulin/FtsZ_2-layer-sand-dom"/>
</dbReference>
<dbReference type="InterPro" id="IPR036525">
    <property type="entry name" value="Tubulin/FtsZ_GTPase_sf"/>
</dbReference>
<evidence type="ECO:0000313" key="10">
    <source>
        <dbReference type="EMBL" id="ACI21193.1"/>
    </source>
</evidence>
<dbReference type="GO" id="GO:0043093">
    <property type="term" value="P:FtsZ-dependent cytokinesis"/>
    <property type="evidence" value="ECO:0007669"/>
    <property type="project" value="UniProtKB-UniRule"/>
</dbReference>
<keyword evidence="4" id="KW-0963">Cytoplasm</keyword>
<dbReference type="CDD" id="cd02201">
    <property type="entry name" value="FtsZ_type1"/>
    <property type="match status" value="1"/>
</dbReference>
<evidence type="ECO:0000256" key="2">
    <source>
        <dbReference type="ARBA" id="ARBA00022741"/>
    </source>
</evidence>
<dbReference type="eggNOG" id="COG0206">
    <property type="taxonomic scope" value="Bacteria"/>
</dbReference>
<dbReference type="Proteomes" id="UP000000718">
    <property type="component" value="Chromosome"/>
</dbReference>
<organism evidence="10 11">
    <name type="scientific">Thermodesulfovibrio yellowstonii (strain ATCC 51303 / DSM 11347 / YP87)</name>
    <dbReference type="NCBI Taxonomy" id="289376"/>
    <lineage>
        <taxon>Bacteria</taxon>
        <taxon>Pseudomonadati</taxon>
        <taxon>Nitrospirota</taxon>
        <taxon>Thermodesulfovibrionia</taxon>
        <taxon>Thermodesulfovibrionales</taxon>
        <taxon>Thermodesulfovibrionaceae</taxon>
        <taxon>Thermodesulfovibrio</taxon>
    </lineage>
</organism>
<feature type="domain" description="Tubulin/FtsZ 2-layer sandwich" evidence="9">
    <location>
        <begin position="207"/>
        <end position="325"/>
    </location>
</feature>
<evidence type="ECO:0000259" key="9">
    <source>
        <dbReference type="SMART" id="SM00865"/>
    </source>
</evidence>
<comment type="subcellular location">
    <subcellularLocation>
        <location evidence="4">Cytoplasm</location>
    </subcellularLocation>
    <text evidence="4">Assembles at midcell at the inner surface of the cytoplasmic membrane.</text>
</comment>
<dbReference type="PANTHER" id="PTHR30314:SF3">
    <property type="entry name" value="MITOCHONDRIAL DIVISION PROTEIN FSZA"/>
    <property type="match status" value="1"/>
</dbReference>
<dbReference type="GO" id="GO:0051258">
    <property type="term" value="P:protein polymerization"/>
    <property type="evidence" value="ECO:0007669"/>
    <property type="project" value="UniProtKB-UniRule"/>
</dbReference>
<dbReference type="Gene3D" id="3.40.50.1440">
    <property type="entry name" value="Tubulin/FtsZ, GTPase domain"/>
    <property type="match status" value="1"/>
</dbReference>
<evidence type="ECO:0000256" key="5">
    <source>
        <dbReference type="NCBIfam" id="TIGR00065"/>
    </source>
</evidence>
<dbReference type="GO" id="GO:0005525">
    <property type="term" value="F:GTP binding"/>
    <property type="evidence" value="ECO:0000318"/>
    <property type="project" value="GO_Central"/>
</dbReference>
<dbReference type="PROSITE" id="PS01134">
    <property type="entry name" value="FTSZ_1"/>
    <property type="match status" value="1"/>
</dbReference>
<keyword evidence="11" id="KW-1185">Reference proteome</keyword>
<feature type="compositionally biased region" description="Basic and acidic residues" evidence="7">
    <location>
        <begin position="398"/>
        <end position="422"/>
    </location>
</feature>
<dbReference type="STRING" id="289376.THEYE_A1316"/>
<dbReference type="GO" id="GO:0032153">
    <property type="term" value="C:cell division site"/>
    <property type="evidence" value="ECO:0000318"/>
    <property type="project" value="GO_Central"/>
</dbReference>
<feature type="domain" description="Tubulin/FtsZ GTPase" evidence="8">
    <location>
        <begin position="13"/>
        <end position="205"/>
    </location>
</feature>
<dbReference type="GO" id="GO:0051301">
    <property type="term" value="P:cell division"/>
    <property type="evidence" value="ECO:0000318"/>
    <property type="project" value="GO_Central"/>
</dbReference>
<dbReference type="FunFam" id="3.40.50.1440:FF:000001">
    <property type="entry name" value="Cell division protein FtsZ"/>
    <property type="match status" value="1"/>
</dbReference>
<dbReference type="SMART" id="SM00865">
    <property type="entry name" value="Tubulin_C"/>
    <property type="match status" value="1"/>
</dbReference>
<comment type="similarity">
    <text evidence="1 4 6">Belongs to the FtsZ family.</text>
</comment>
<keyword evidence="4 6" id="KW-0132">Cell division</keyword>
<reference evidence="10 11" key="2">
    <citation type="journal article" date="2015" name="Genome Announc.">
        <title>Genome Sequence of the Sulfate-Reducing Thermophilic Bacterium Thermodesulfovibrio yellowstonii Strain DSM 11347T (Phylum Nitrospirae).</title>
        <authorList>
            <person name="Bhatnagar S."/>
            <person name="Badger J.H."/>
            <person name="Madupu R."/>
            <person name="Khouri H.M."/>
            <person name="O'Connor E.M."/>
            <person name="Robb F.T."/>
            <person name="Ward N.L."/>
            <person name="Eisen J.A."/>
        </authorList>
    </citation>
    <scope>NUCLEOTIDE SEQUENCE [LARGE SCALE GENOMIC DNA]</scope>
    <source>
        <strain evidence="11">ATCC 51303 / DSM 11347 / YP87</strain>
    </source>
</reference>
<dbReference type="InterPro" id="IPR037103">
    <property type="entry name" value="Tubulin/FtsZ-like_C"/>
</dbReference>
<accession>B5YFS8</accession>
<comment type="subunit">
    <text evidence="4">Homodimer. Polymerizes to form a dynamic ring structure in a strictly GTP-dependent manner. Interacts directly with several other division proteins.</text>
</comment>
<dbReference type="Pfam" id="PF00091">
    <property type="entry name" value="Tubulin"/>
    <property type="match status" value="1"/>
</dbReference>
<dbReference type="InterPro" id="IPR008280">
    <property type="entry name" value="Tub_FtsZ_C"/>
</dbReference>
<dbReference type="SMART" id="SM00864">
    <property type="entry name" value="Tubulin"/>
    <property type="match status" value="1"/>
</dbReference>
<dbReference type="SUPFAM" id="SSF52490">
    <property type="entry name" value="Tubulin nucleotide-binding domain-like"/>
    <property type="match status" value="1"/>
</dbReference>
<sequence length="460" mass="49887">MFEIEEVERPVAKIKVIGVGGAGTNAVNTMISSGIYGVEFIAVNTDIQHLEISLAPVKVQIGKELTKGLGAGSDPELGKKSAFEDKDTLLSCIEGSDLIFITAGMGGGTGTGAAPVIASLAKELGILTVAVVTKPFYFEGKKRLHNAVVGIKELKKYVDTIIVIPNDRIYMVVEKGTPLVKSFAIANDILRQAVQGISDLILSPGFINRDFADVRTIIENSGKAVIGLGTCTKQEGATEAARRAINNPLLEETSIEGAKRILINITGGFDLTLDEVQEIAGTVYDIAHEDANIIFGTVIKSEIENEIFVTVIATGFEDKSEEITLSSTEKWMPKSSSISLKETKRIISKDIQSLSSLSLDSVSNFSSKQSDLDMTASETSLKKETDEHLVSSVSAQENTKHSETKLEPTDEKQKTEPVEHENSVIFLKEPSKDIPPEIEDEIDIPAYLRKKHKILNEKNI</sequence>
<proteinExistence type="inferred from homology"/>
<dbReference type="AlphaFoldDB" id="B5YFS8"/>
<dbReference type="NCBIfam" id="TIGR00065">
    <property type="entry name" value="ftsZ"/>
    <property type="match status" value="1"/>
</dbReference>
<comment type="function">
    <text evidence="4 6">Essential cell division protein that forms a contractile ring structure (Z ring) at the future cell division site. The regulation of the ring assembly controls the timing and the location of cell division. One of the functions of the FtsZ ring is to recruit other cell division proteins to the septum to produce a new cell wall between the dividing cells. Binds GTP and shows GTPase activity.</text>
</comment>
<dbReference type="InterPro" id="IPR024757">
    <property type="entry name" value="FtsZ_C"/>
</dbReference>
<feature type="binding site" evidence="4">
    <location>
        <begin position="108"/>
        <end position="110"/>
    </location>
    <ligand>
        <name>GTP</name>
        <dbReference type="ChEBI" id="CHEBI:37565"/>
    </ligand>
</feature>
<evidence type="ECO:0000313" key="11">
    <source>
        <dbReference type="Proteomes" id="UP000000718"/>
    </source>
</evidence>
<dbReference type="PRINTS" id="PR00423">
    <property type="entry name" value="CELLDVISFTSZ"/>
</dbReference>
<dbReference type="InterPro" id="IPR020805">
    <property type="entry name" value="Cell_div_FtsZ_CS"/>
</dbReference>
<dbReference type="PANTHER" id="PTHR30314">
    <property type="entry name" value="CELL DIVISION PROTEIN FTSZ-RELATED"/>
    <property type="match status" value="1"/>
</dbReference>
<dbReference type="Gene3D" id="3.30.1330.20">
    <property type="entry name" value="Tubulin/FtsZ, C-terminal domain"/>
    <property type="match status" value="1"/>
</dbReference>
<dbReference type="GO" id="GO:0000917">
    <property type="term" value="P:division septum assembly"/>
    <property type="evidence" value="ECO:0007669"/>
    <property type="project" value="UniProtKB-KW"/>
</dbReference>
<protein>
    <recommendedName>
        <fullName evidence="4 5">Cell division protein FtsZ</fullName>
    </recommendedName>
</protein>
<evidence type="ECO:0000256" key="1">
    <source>
        <dbReference type="ARBA" id="ARBA00009690"/>
    </source>
</evidence>
<dbReference type="GO" id="GO:0003924">
    <property type="term" value="F:GTPase activity"/>
    <property type="evidence" value="ECO:0000318"/>
    <property type="project" value="GO_Central"/>
</dbReference>
<dbReference type="InterPro" id="IPR045061">
    <property type="entry name" value="FtsZ/CetZ"/>
</dbReference>
<name>B5YFS8_THEYD</name>
<feature type="binding site" evidence="4">
    <location>
        <position position="139"/>
    </location>
    <ligand>
        <name>GTP</name>
        <dbReference type="ChEBI" id="CHEBI:37565"/>
    </ligand>
</feature>
<dbReference type="GO" id="GO:0005737">
    <property type="term" value="C:cytoplasm"/>
    <property type="evidence" value="ECO:0000318"/>
    <property type="project" value="GO_Central"/>
</dbReference>
<evidence type="ECO:0000256" key="4">
    <source>
        <dbReference type="HAMAP-Rule" id="MF_00909"/>
    </source>
</evidence>
<feature type="binding site" evidence="4">
    <location>
        <position position="143"/>
    </location>
    <ligand>
        <name>GTP</name>
        <dbReference type="ChEBI" id="CHEBI:37565"/>
    </ligand>
</feature>
<evidence type="ECO:0000256" key="6">
    <source>
        <dbReference type="RuleBase" id="RU000631"/>
    </source>
</evidence>
<keyword evidence="2 4" id="KW-0547">Nucleotide-binding</keyword>
<dbReference type="FunCoup" id="B5YFS8">
    <property type="interactions" value="468"/>
</dbReference>
<evidence type="ECO:0000256" key="3">
    <source>
        <dbReference type="ARBA" id="ARBA00023134"/>
    </source>
</evidence>
<feature type="region of interest" description="Disordered" evidence="7">
    <location>
        <begin position="376"/>
        <end position="437"/>
    </location>
</feature>
<feature type="binding site" evidence="4">
    <location>
        <begin position="21"/>
        <end position="25"/>
    </location>
    <ligand>
        <name>GTP</name>
        <dbReference type="ChEBI" id="CHEBI:37565"/>
    </ligand>
</feature>
<keyword evidence="3 4" id="KW-0342">GTP-binding</keyword>
<dbReference type="EMBL" id="CP001147">
    <property type="protein sequence ID" value="ACI21193.1"/>
    <property type="molecule type" value="Genomic_DNA"/>
</dbReference>
<feature type="binding site" evidence="4">
    <location>
        <position position="187"/>
    </location>
    <ligand>
        <name>GTP</name>
        <dbReference type="ChEBI" id="CHEBI:37565"/>
    </ligand>
</feature>
<dbReference type="SUPFAM" id="SSF55307">
    <property type="entry name" value="Tubulin C-terminal domain-like"/>
    <property type="match status" value="1"/>
</dbReference>